<gene>
    <name evidence="4" type="ORF">RDB_LOCUS96515</name>
</gene>
<feature type="compositionally biased region" description="Pro residues" evidence="2">
    <location>
        <begin position="73"/>
        <end position="89"/>
    </location>
</feature>
<protein>
    <recommendedName>
        <fullName evidence="1">Histone H1</fullName>
    </recommendedName>
</protein>
<evidence type="ECO:0000256" key="2">
    <source>
        <dbReference type="SAM" id="MobiDB-lite"/>
    </source>
</evidence>
<feature type="region of interest" description="Disordered" evidence="2">
    <location>
        <begin position="47"/>
        <end position="210"/>
    </location>
</feature>
<evidence type="ECO:0000313" key="4">
    <source>
        <dbReference type="EMBL" id="CAE6425857.1"/>
    </source>
</evidence>
<feature type="compositionally biased region" description="Low complexity" evidence="2">
    <location>
        <begin position="165"/>
        <end position="176"/>
    </location>
</feature>
<dbReference type="Gene3D" id="1.10.10.10">
    <property type="entry name" value="Winged helix-like DNA-binding domain superfamily/Winged helix DNA-binding domain"/>
    <property type="match status" value="1"/>
</dbReference>
<dbReference type="Proteomes" id="UP000663846">
    <property type="component" value="Unassembled WGS sequence"/>
</dbReference>
<feature type="region of interest" description="Disordered" evidence="2">
    <location>
        <begin position="375"/>
        <end position="469"/>
    </location>
</feature>
<reference evidence="4" key="1">
    <citation type="submission" date="2021-01" db="EMBL/GenBank/DDBJ databases">
        <authorList>
            <person name="Kaushik A."/>
        </authorList>
    </citation>
    <scope>NUCLEOTIDE SEQUENCE</scope>
    <source>
        <strain evidence="4">AG1-1C</strain>
    </source>
</reference>
<dbReference type="InterPro" id="IPR005818">
    <property type="entry name" value="Histone_H1/H5_H15"/>
</dbReference>
<feature type="compositionally biased region" description="Polar residues" evidence="2">
    <location>
        <begin position="501"/>
        <end position="516"/>
    </location>
</feature>
<proteinExistence type="predicted"/>
<comment type="caution">
    <text evidence="4">The sequence shown here is derived from an EMBL/GenBank/DDBJ whole genome shotgun (WGS) entry which is preliminary data.</text>
</comment>
<accession>A0A8H2XG87</accession>
<feature type="compositionally biased region" description="Polar residues" evidence="2">
    <location>
        <begin position="343"/>
        <end position="358"/>
    </location>
</feature>
<feature type="compositionally biased region" description="Low complexity" evidence="2">
    <location>
        <begin position="435"/>
        <end position="450"/>
    </location>
</feature>
<dbReference type="InterPro" id="IPR036390">
    <property type="entry name" value="WH_DNA-bd_sf"/>
</dbReference>
<dbReference type="AlphaFoldDB" id="A0A8H2XG87"/>
<dbReference type="GO" id="GO:0000786">
    <property type="term" value="C:nucleosome"/>
    <property type="evidence" value="ECO:0007669"/>
    <property type="project" value="InterPro"/>
</dbReference>
<feature type="compositionally biased region" description="Pro residues" evidence="2">
    <location>
        <begin position="136"/>
        <end position="147"/>
    </location>
</feature>
<feature type="compositionally biased region" description="Polar residues" evidence="2">
    <location>
        <begin position="390"/>
        <end position="406"/>
    </location>
</feature>
<dbReference type="SUPFAM" id="SSF46785">
    <property type="entry name" value="Winged helix' DNA-binding domain"/>
    <property type="match status" value="1"/>
</dbReference>
<feature type="compositionally biased region" description="Pro residues" evidence="2">
    <location>
        <begin position="322"/>
        <end position="335"/>
    </location>
</feature>
<feature type="compositionally biased region" description="Pro residues" evidence="2">
    <location>
        <begin position="531"/>
        <end position="554"/>
    </location>
</feature>
<feature type="domain" description="H15" evidence="3">
    <location>
        <begin position="226"/>
        <end position="294"/>
    </location>
</feature>
<feature type="region of interest" description="Disordered" evidence="2">
    <location>
        <begin position="501"/>
        <end position="558"/>
    </location>
</feature>
<feature type="region of interest" description="Disordered" evidence="2">
    <location>
        <begin position="292"/>
        <end position="362"/>
    </location>
</feature>
<evidence type="ECO:0000256" key="1">
    <source>
        <dbReference type="ARBA" id="ARBA00020833"/>
    </source>
</evidence>
<sequence length="585" mass="60569">MDTPTTAEDHTPGTPELKRTYLSLLPHNAIVELVLSLDAGATSSLFPADLAGEVRRMQSSSATDDVDGEGSPDPQPVLQPRVPSVPPAGGPRTRAGAARAYAAALASKDTPSTRPSPTPRGVSFSQTPEPQHHQKSPPPFAPIPQPYPSLVVHLPGGSPVPSPTTPTNTTSTAVNPLWPPNSPTTVPATSPGPGIGPVRNTPAKKTRTGVIGGYNPITSIGPSSEGLPSYEEMIVLALMESQDDEGIAPKDVFAWMSARWPLNANFRPSASQALQKAFKRGRLEKVGTKYKLNPNWHGGATTNRTTRRPQSMAEVPGNYAWAPPPVPPVVSVPPDPRTRHTMAPNSSADPPAAQQTQAEFDAQAQVASLLKALQEAGPGPSIPNPNPSGFEQNLSSNVGGAQTHLSHMSLPSAPGGAAAVQTSPEAAVVAPATESPSAPGPSQSSAQMPQPSVPMPPLPASVQPGIPTPPVQAAVSPLVQAQNGISALQTPVSPIQNGMLQIQNGVPSQPGTNITIPQQPQPQPQVLHQPQAPPQNPAIPQPPHPMPPGVPMPYSPFHAAPSALQASLVTLASQLANMSKTNQGA</sequence>
<evidence type="ECO:0000313" key="5">
    <source>
        <dbReference type="Proteomes" id="UP000663846"/>
    </source>
</evidence>
<evidence type="ECO:0000259" key="3">
    <source>
        <dbReference type="PROSITE" id="PS51504"/>
    </source>
</evidence>
<dbReference type="PROSITE" id="PS51504">
    <property type="entry name" value="H15"/>
    <property type="match status" value="1"/>
</dbReference>
<name>A0A8H2XG87_9AGAM</name>
<dbReference type="GO" id="GO:0003677">
    <property type="term" value="F:DNA binding"/>
    <property type="evidence" value="ECO:0007669"/>
    <property type="project" value="InterPro"/>
</dbReference>
<dbReference type="GO" id="GO:0006334">
    <property type="term" value="P:nucleosome assembly"/>
    <property type="evidence" value="ECO:0007669"/>
    <property type="project" value="InterPro"/>
</dbReference>
<organism evidence="4 5">
    <name type="scientific">Rhizoctonia solani</name>
    <dbReference type="NCBI Taxonomy" id="456999"/>
    <lineage>
        <taxon>Eukaryota</taxon>
        <taxon>Fungi</taxon>
        <taxon>Dikarya</taxon>
        <taxon>Basidiomycota</taxon>
        <taxon>Agaricomycotina</taxon>
        <taxon>Agaricomycetes</taxon>
        <taxon>Cantharellales</taxon>
        <taxon>Ceratobasidiaceae</taxon>
        <taxon>Rhizoctonia</taxon>
    </lineage>
</organism>
<dbReference type="EMBL" id="CAJMWS010000324">
    <property type="protein sequence ID" value="CAE6425857.1"/>
    <property type="molecule type" value="Genomic_DNA"/>
</dbReference>
<dbReference type="InterPro" id="IPR036388">
    <property type="entry name" value="WH-like_DNA-bd_sf"/>
</dbReference>
<feature type="compositionally biased region" description="Low complexity" evidence="2">
    <location>
        <begin position="90"/>
        <end position="115"/>
    </location>
</feature>